<evidence type="ECO:0000259" key="2">
    <source>
        <dbReference type="Pfam" id="PF00246"/>
    </source>
</evidence>
<keyword evidence="4" id="KW-1185">Reference proteome</keyword>
<dbReference type="RefSeq" id="WP_202241731.1">
    <property type="nucleotide sequence ID" value="NZ_JAESIY010000001.1"/>
</dbReference>
<protein>
    <submittedName>
        <fullName evidence="3">M14 family metallopeptidase</fullName>
    </submittedName>
</protein>
<dbReference type="AlphaFoldDB" id="A0A937F1R6"/>
<dbReference type="Proteomes" id="UP000659388">
    <property type="component" value="Unassembled WGS sequence"/>
</dbReference>
<sequence>MKFFIAHLFLLLLISPYTHGQKKSLKTVFENTEGKQTGTYEETIQFYKRLSAESPYISIQEVGETDSGFPLHLVLFDTDENFDLEAARSKGKTIILINNGIHPGEPDGIEASEMLLRDYATNKRNRAQLKDVTLAIIPLYNIGGALKRGEHSRANQNGPKSYGFRGNARNYDLNRDFIKADSKNARAFYKIYQMVLPDIFIDTHVSNGADYQYSITHLATQHNKLGKDMGGYLHEEFTPALEQKMREKKTEITPYVNVYNTTPDAEGIIQFMDYPRYSTGYTTLFNTLGFMIETHMLKPFDVRVKATYNFLESVIEIAIKDGKEIQQLHHSYRLNPGDLHYLDWEVDKKNPEMFAFKGYEGEMIESKFTGQKRLFYDRKKPFTKEIPYYTNFKGTTNVIVPKAYVIPQGWHEVIDRLKWSDIDFSRFENDTVINVETYRIQNYTTASKPYEGHYRHSDIKLIKDKKNIDFRKGDYIFYINQPGGRFLIETLEPQAPDSYFSWNFFDTILQQKEHFSPYVFEDIAYELLQNDAQLKDAFEKKKKEDEGFASSSYSQLSFIYEHSPYYEEAHLNYPIYRLVD</sequence>
<keyword evidence="1" id="KW-0732">Signal</keyword>
<accession>A0A937F1R6</accession>
<dbReference type="GO" id="GO:0004181">
    <property type="term" value="F:metallocarboxypeptidase activity"/>
    <property type="evidence" value="ECO:0007669"/>
    <property type="project" value="InterPro"/>
</dbReference>
<feature type="chain" id="PRO_5037312225" evidence="1">
    <location>
        <begin position="21"/>
        <end position="580"/>
    </location>
</feature>
<evidence type="ECO:0000313" key="4">
    <source>
        <dbReference type="Proteomes" id="UP000659388"/>
    </source>
</evidence>
<comment type="caution">
    <text evidence="3">The sequence shown here is derived from an EMBL/GenBank/DDBJ whole genome shotgun (WGS) entry which is preliminary data.</text>
</comment>
<evidence type="ECO:0000256" key="1">
    <source>
        <dbReference type="SAM" id="SignalP"/>
    </source>
</evidence>
<reference evidence="3" key="1">
    <citation type="submission" date="2021-01" db="EMBL/GenBank/DDBJ databases">
        <title>Fulvivirga kasyanovii gen. nov., sp nov., a novel member of the phylum Bacteroidetes isolated from seawater in a mussel farm.</title>
        <authorList>
            <person name="Zhao L.-H."/>
            <person name="Wang Z.-J."/>
        </authorList>
    </citation>
    <scope>NUCLEOTIDE SEQUENCE</scope>
    <source>
        <strain evidence="3">2943</strain>
    </source>
</reference>
<feature type="domain" description="Peptidase M14" evidence="2">
    <location>
        <begin position="45"/>
        <end position="180"/>
    </location>
</feature>
<dbReference type="CDD" id="cd06241">
    <property type="entry name" value="M14-like"/>
    <property type="match status" value="1"/>
</dbReference>
<dbReference type="GO" id="GO:0008270">
    <property type="term" value="F:zinc ion binding"/>
    <property type="evidence" value="ECO:0007669"/>
    <property type="project" value="InterPro"/>
</dbReference>
<name>A0A937F1R6_9BACT</name>
<dbReference type="EMBL" id="JAESIY010000001">
    <property type="protein sequence ID" value="MBL3654692.1"/>
    <property type="molecule type" value="Genomic_DNA"/>
</dbReference>
<dbReference type="Pfam" id="PF00246">
    <property type="entry name" value="Peptidase_M14"/>
    <property type="match status" value="1"/>
</dbReference>
<evidence type="ECO:0000313" key="3">
    <source>
        <dbReference type="EMBL" id="MBL3654692.1"/>
    </source>
</evidence>
<feature type="signal peptide" evidence="1">
    <location>
        <begin position="1"/>
        <end position="20"/>
    </location>
</feature>
<dbReference type="GO" id="GO:0006508">
    <property type="term" value="P:proteolysis"/>
    <property type="evidence" value="ECO:0007669"/>
    <property type="project" value="InterPro"/>
</dbReference>
<proteinExistence type="predicted"/>
<dbReference type="SUPFAM" id="SSF53187">
    <property type="entry name" value="Zn-dependent exopeptidases"/>
    <property type="match status" value="1"/>
</dbReference>
<dbReference type="Gene3D" id="3.40.630.10">
    <property type="entry name" value="Zn peptidases"/>
    <property type="match status" value="1"/>
</dbReference>
<dbReference type="InterPro" id="IPR000834">
    <property type="entry name" value="Peptidase_M14"/>
</dbReference>
<gene>
    <name evidence="3" type="ORF">JL102_01020</name>
</gene>
<organism evidence="3 4">
    <name type="scientific">Fulvivirga sediminis</name>
    <dbReference type="NCBI Taxonomy" id="2803949"/>
    <lineage>
        <taxon>Bacteria</taxon>
        <taxon>Pseudomonadati</taxon>
        <taxon>Bacteroidota</taxon>
        <taxon>Cytophagia</taxon>
        <taxon>Cytophagales</taxon>
        <taxon>Fulvivirgaceae</taxon>
        <taxon>Fulvivirga</taxon>
    </lineage>
</organism>